<evidence type="ECO:0000313" key="6">
    <source>
        <dbReference type="Proteomes" id="UP000829999"/>
    </source>
</evidence>
<proteinExistence type="predicted"/>
<dbReference type="SMART" id="SM00192">
    <property type="entry name" value="LDLa"/>
    <property type="match status" value="1"/>
</dbReference>
<evidence type="ECO:0000256" key="1">
    <source>
        <dbReference type="ARBA" id="ARBA00023157"/>
    </source>
</evidence>
<feature type="signal peptide" evidence="5">
    <location>
        <begin position="1"/>
        <end position="24"/>
    </location>
</feature>
<evidence type="ECO:0000256" key="2">
    <source>
        <dbReference type="PROSITE-ProRule" id="PRU00124"/>
    </source>
</evidence>
<organism evidence="6 7">
    <name type="scientific">Spodoptera frugiperda</name>
    <name type="common">Fall armyworm</name>
    <dbReference type="NCBI Taxonomy" id="7108"/>
    <lineage>
        <taxon>Eukaryota</taxon>
        <taxon>Metazoa</taxon>
        <taxon>Ecdysozoa</taxon>
        <taxon>Arthropoda</taxon>
        <taxon>Hexapoda</taxon>
        <taxon>Insecta</taxon>
        <taxon>Pterygota</taxon>
        <taxon>Neoptera</taxon>
        <taxon>Endopterygota</taxon>
        <taxon>Lepidoptera</taxon>
        <taxon>Glossata</taxon>
        <taxon>Ditrysia</taxon>
        <taxon>Noctuoidea</taxon>
        <taxon>Noctuidae</taxon>
        <taxon>Amphipyrinae</taxon>
        <taxon>Spodoptera</taxon>
    </lineage>
</organism>
<evidence type="ECO:0000256" key="4">
    <source>
        <dbReference type="SAM" id="Phobius"/>
    </source>
</evidence>
<accession>A0A9R0DUF5</accession>
<dbReference type="Proteomes" id="UP000829999">
    <property type="component" value="Chromosome 12"/>
</dbReference>
<comment type="caution">
    <text evidence="2">Lacks conserved residue(s) required for the propagation of feature annotation.</text>
</comment>
<dbReference type="SUPFAM" id="SSF57424">
    <property type="entry name" value="LDL receptor-like module"/>
    <property type="match status" value="1"/>
</dbReference>
<keyword evidence="4" id="KW-0472">Membrane</keyword>
<feature type="region of interest" description="Disordered" evidence="3">
    <location>
        <begin position="393"/>
        <end position="435"/>
    </location>
</feature>
<dbReference type="InterPro" id="IPR023415">
    <property type="entry name" value="LDLR_class-A_CS"/>
</dbReference>
<dbReference type="GeneID" id="118262454"/>
<dbReference type="PROSITE" id="PS50068">
    <property type="entry name" value="LDLRA_2"/>
    <property type="match status" value="1"/>
</dbReference>
<dbReference type="InterPro" id="IPR036055">
    <property type="entry name" value="LDL_receptor-like_sf"/>
</dbReference>
<keyword evidence="6" id="KW-1185">Reference proteome</keyword>
<evidence type="ECO:0000256" key="3">
    <source>
        <dbReference type="SAM" id="MobiDB-lite"/>
    </source>
</evidence>
<evidence type="ECO:0000313" key="7">
    <source>
        <dbReference type="RefSeq" id="XP_050553373.1"/>
    </source>
</evidence>
<name>A0A9R0DUF5_SPOFR</name>
<keyword evidence="4" id="KW-1133">Transmembrane helix</keyword>
<feature type="compositionally biased region" description="Pro residues" evidence="3">
    <location>
        <begin position="396"/>
        <end position="409"/>
    </location>
</feature>
<dbReference type="AlphaFoldDB" id="A0A9R0DUF5"/>
<gene>
    <name evidence="7" type="primary">LOC118262454</name>
</gene>
<dbReference type="OrthoDB" id="8187887at2759"/>
<sequence length="435" mass="46828">MLTGYLFLVFCVLVCLIFPSGICSSLLCGRTEKLELGSNSGAGAALALALVRPPSAPRTPCQLSLTAPEAAAFAVRLIDVKGANEQTNRLMVSDQRRPWTPATPEESQESLTDWERGITDVQLPPVAGALNRKWSARTAAHAQDTATDQSAPVNNSTDACKLLIYIGDAKTPMWRLNLCGGNAAAVAARAGTKLLPSKLRIVWNPPTSPYQHTEKLRLVVTAVNSGSICNNDSQFICGVTSLCISSYLVCDGVRHCPGGEDEDPAACSHRHDPPLLELLRRFAARNQELLGLDQPDGMTKPSVISDLTLSVKISESEKPSNAFMEFAAALKPYGPWSYLVVGMLVCATILMFCLAWECCCKRSKPSDTPVNIPPSCIDLSPTVTVTAASQQLFTQPLPPSPPEYEPPPSYSSLFPRAFKSSPTPVPHCSHQEPPD</sequence>
<feature type="chain" id="PRO_5040418162" evidence="5">
    <location>
        <begin position="25"/>
        <end position="435"/>
    </location>
</feature>
<dbReference type="PROSITE" id="PS01209">
    <property type="entry name" value="LDLRA_1"/>
    <property type="match status" value="1"/>
</dbReference>
<dbReference type="RefSeq" id="XP_050553373.1">
    <property type="nucleotide sequence ID" value="XM_050697416.1"/>
</dbReference>
<feature type="transmembrane region" description="Helical" evidence="4">
    <location>
        <begin position="336"/>
        <end position="356"/>
    </location>
</feature>
<keyword evidence="4" id="KW-0812">Transmembrane</keyword>
<protein>
    <submittedName>
        <fullName evidence="7">Uncharacterized protein LOC118262454 isoform X1</fullName>
    </submittedName>
</protein>
<keyword evidence="5" id="KW-0732">Signal</keyword>
<dbReference type="CDD" id="cd00112">
    <property type="entry name" value="LDLa"/>
    <property type="match status" value="1"/>
</dbReference>
<dbReference type="InterPro" id="IPR002172">
    <property type="entry name" value="LDrepeatLR_classA_rpt"/>
</dbReference>
<evidence type="ECO:0000256" key="5">
    <source>
        <dbReference type="SAM" id="SignalP"/>
    </source>
</evidence>
<keyword evidence="1" id="KW-1015">Disulfide bond</keyword>
<reference evidence="7" key="1">
    <citation type="submission" date="2025-08" db="UniProtKB">
        <authorList>
            <consortium name="RefSeq"/>
        </authorList>
    </citation>
    <scope>IDENTIFICATION</scope>
    <source>
        <tissue evidence="7">Whole larval tissue</tissue>
    </source>
</reference>
<dbReference type="Gene3D" id="2.40.128.620">
    <property type="match status" value="1"/>
</dbReference>